<dbReference type="STRING" id="1121895.GCA_000378485_03327"/>
<dbReference type="RefSeq" id="WP_020214502.1">
    <property type="nucleotide sequence ID" value="NZ_JRLX01000013.1"/>
</dbReference>
<evidence type="ECO:0000256" key="1">
    <source>
        <dbReference type="SAM" id="SignalP"/>
    </source>
</evidence>
<dbReference type="InterPro" id="IPR011486">
    <property type="entry name" value="BBP2"/>
</dbReference>
<comment type="caution">
    <text evidence="2">The sequence shown here is derived from an EMBL/GenBank/DDBJ whole genome shotgun (WGS) entry which is preliminary data.</text>
</comment>
<feature type="signal peptide" evidence="1">
    <location>
        <begin position="1"/>
        <end position="20"/>
    </location>
</feature>
<proteinExistence type="predicted"/>
<feature type="chain" id="PRO_5001992156" evidence="1">
    <location>
        <begin position="21"/>
        <end position="366"/>
    </location>
</feature>
<dbReference type="eggNOG" id="ENOG502Z88H">
    <property type="taxonomic scope" value="Bacteria"/>
</dbReference>
<dbReference type="Proteomes" id="UP000030152">
    <property type="component" value="Unassembled WGS sequence"/>
</dbReference>
<reference evidence="2 3" key="1">
    <citation type="submission" date="2013-09" db="EMBL/GenBank/DDBJ databases">
        <authorList>
            <person name="Zeng Z."/>
            <person name="Chen C."/>
        </authorList>
    </citation>
    <scope>NUCLEOTIDE SEQUENCE [LARGE SCALE GENOMIC DNA]</scope>
    <source>
        <strain evidence="2 3">WB 3.3-2</strain>
    </source>
</reference>
<gene>
    <name evidence="2" type="ORF">Q765_12545</name>
</gene>
<keyword evidence="3" id="KW-1185">Reference proteome</keyword>
<dbReference type="Pfam" id="PF07642">
    <property type="entry name" value="BBP2"/>
    <property type="match status" value="1"/>
</dbReference>
<protein>
    <submittedName>
        <fullName evidence="2">Outer membrane protein</fullName>
    </submittedName>
</protein>
<sequence length="366" mass="41063">MNSLTNLALMLCFTVTAARAQTDTLQVIPPLQVPFLKISGYIETYYSYDFNTPENNTRSGFMYSHNRHNEVTLNLGLINATYNNDKFRASLAIMAGTYTNANLAAEGSTLKNIYEATAGIKIFRNSNLWIDAGIFTSHIGFESAIGKDCWTLTRSISAENSPYYESGAKLSYTSVSGKWFVSALVLNGWQRIQRVDGNKTIAFGHQLTYKPNAKVMLNSSSFAGNDKPDNDKRMRYFHNFYGQFMVNEKLGIIAGFDIGAEQKAKNSKSYYSWYTSVFIVKYSINKASISARCEYYADEHGVIINTGTDNGFKTFGYSLNFDYTIYSNVVWRIEARKLNSKEAIFTKDGNATKNNAFVTTALAISF</sequence>
<organism evidence="2 3">
    <name type="scientific">Flavobacterium rivuli WB 3.3-2 = DSM 21788</name>
    <dbReference type="NCBI Taxonomy" id="1121895"/>
    <lineage>
        <taxon>Bacteria</taxon>
        <taxon>Pseudomonadati</taxon>
        <taxon>Bacteroidota</taxon>
        <taxon>Flavobacteriia</taxon>
        <taxon>Flavobacteriales</taxon>
        <taxon>Flavobacteriaceae</taxon>
        <taxon>Flavobacterium</taxon>
    </lineage>
</organism>
<evidence type="ECO:0000313" key="2">
    <source>
        <dbReference type="EMBL" id="KGO86140.1"/>
    </source>
</evidence>
<name>A0A0A2MCZ6_9FLAO</name>
<accession>A0A0A2MCZ6</accession>
<evidence type="ECO:0000313" key="3">
    <source>
        <dbReference type="Proteomes" id="UP000030152"/>
    </source>
</evidence>
<keyword evidence="1" id="KW-0732">Signal</keyword>
<dbReference type="EMBL" id="JRLX01000013">
    <property type="protein sequence ID" value="KGO86140.1"/>
    <property type="molecule type" value="Genomic_DNA"/>
</dbReference>
<dbReference type="AlphaFoldDB" id="A0A0A2MCZ6"/>